<accession>A0A067KV90</accession>
<evidence type="ECO:0000256" key="5">
    <source>
        <dbReference type="ARBA" id="ARBA00022771"/>
    </source>
</evidence>
<comment type="catalytic activity">
    <reaction evidence="1">
        <text>S-ubiquitinyl-[E2 ubiquitin-conjugating enzyme]-L-cysteine + [acceptor protein]-L-lysine = [E2 ubiquitin-conjugating enzyme]-L-cysteine + N(6)-ubiquitinyl-[acceptor protein]-L-lysine.</text>
        <dbReference type="EC" id="2.3.2.27"/>
    </reaction>
</comment>
<evidence type="ECO:0000256" key="7">
    <source>
        <dbReference type="ARBA" id="ARBA00022833"/>
    </source>
</evidence>
<dbReference type="PANTHER" id="PTHR46463:SF16">
    <property type="entry name" value="E3 UBIQUITIN-PROTEIN LIGASE RHF1A"/>
    <property type="match status" value="1"/>
</dbReference>
<evidence type="ECO:0000256" key="8">
    <source>
        <dbReference type="PROSITE-ProRule" id="PRU00175"/>
    </source>
</evidence>
<dbReference type="PANTHER" id="PTHR46463">
    <property type="entry name" value="ZINC FINGER, RING/FYVE/PHD-TYPE"/>
    <property type="match status" value="1"/>
</dbReference>
<feature type="domain" description="RING-type" evidence="9">
    <location>
        <begin position="40"/>
        <end position="80"/>
    </location>
</feature>
<dbReference type="EC" id="2.3.2.27" evidence="2"/>
<sequence length="404" mass="43663">MANFTFSSSSLSGYPIISAAAGGGSSSSGAAFDDDFEEACSICLEPFTTQDPSTVTGCKHEYHLQCILEWSQRSKECPICWQMLVLKEPACQELLAAVQTERRLRSRSTSAATSANQLHFHEDFDAEQDFYSNDSDFDDRIMQHIAAASRAHYINRRERQRYSDQGPSQFLFFTSPANGPNAQQIQTSAEEGLDINNGSLGSNSPTPVMVSQPLASLVPPVVNVVSGTAVNRDVPSKARVFFGQLPTDSPRSPSEAASLSESIKSKWLAASARYKESISKGTRGIKEKLLARNSSVKELGKGVQREMSAGIAGVARMIERLDFTSKRTGASNPVSGFRAGAPDLSKGIQENIIAQALKREREEIANCASVDASSHAFCTVPGQMEAPHPCTEKVIEAVELKPGC</sequence>
<evidence type="ECO:0000256" key="3">
    <source>
        <dbReference type="ARBA" id="ARBA00022679"/>
    </source>
</evidence>
<protein>
    <recommendedName>
        <fullName evidence="2">RING-type E3 ubiquitin transferase</fullName>
        <ecNumber evidence="2">2.3.2.27</ecNumber>
    </recommendedName>
</protein>
<evidence type="ECO:0000256" key="4">
    <source>
        <dbReference type="ARBA" id="ARBA00022723"/>
    </source>
</evidence>
<dbReference type="SUPFAM" id="SSF57850">
    <property type="entry name" value="RING/U-box"/>
    <property type="match status" value="1"/>
</dbReference>
<evidence type="ECO:0000313" key="11">
    <source>
        <dbReference type="Proteomes" id="UP000027138"/>
    </source>
</evidence>
<evidence type="ECO:0000313" key="10">
    <source>
        <dbReference type="EMBL" id="KDP40131.1"/>
    </source>
</evidence>
<dbReference type="Gene3D" id="3.30.40.10">
    <property type="entry name" value="Zinc/RING finger domain, C3HC4 (zinc finger)"/>
    <property type="match status" value="1"/>
</dbReference>
<keyword evidence="4" id="KW-0479">Metal-binding</keyword>
<dbReference type="InterPro" id="IPR001841">
    <property type="entry name" value="Znf_RING"/>
</dbReference>
<dbReference type="SMART" id="SM00184">
    <property type="entry name" value="RING"/>
    <property type="match status" value="1"/>
</dbReference>
<dbReference type="InterPro" id="IPR013083">
    <property type="entry name" value="Znf_RING/FYVE/PHD"/>
</dbReference>
<keyword evidence="11" id="KW-1185">Reference proteome</keyword>
<evidence type="ECO:0000256" key="1">
    <source>
        <dbReference type="ARBA" id="ARBA00000900"/>
    </source>
</evidence>
<dbReference type="Pfam" id="PF13639">
    <property type="entry name" value="zf-RING_2"/>
    <property type="match status" value="1"/>
</dbReference>
<proteinExistence type="predicted"/>
<dbReference type="OrthoDB" id="8062037at2759"/>
<dbReference type="PROSITE" id="PS50089">
    <property type="entry name" value="ZF_RING_2"/>
    <property type="match status" value="1"/>
</dbReference>
<dbReference type="GO" id="GO:0008270">
    <property type="term" value="F:zinc ion binding"/>
    <property type="evidence" value="ECO:0007669"/>
    <property type="project" value="UniProtKB-KW"/>
</dbReference>
<evidence type="ECO:0000256" key="2">
    <source>
        <dbReference type="ARBA" id="ARBA00012483"/>
    </source>
</evidence>
<reference evidence="10 11" key="1">
    <citation type="journal article" date="2014" name="PLoS ONE">
        <title>Global Analysis of Gene Expression Profiles in Physic Nut (Jatropha curcas L.) Seedlings Exposed to Salt Stress.</title>
        <authorList>
            <person name="Zhang L."/>
            <person name="Zhang C."/>
            <person name="Wu P."/>
            <person name="Chen Y."/>
            <person name="Li M."/>
            <person name="Jiang H."/>
            <person name="Wu G."/>
        </authorList>
    </citation>
    <scope>NUCLEOTIDE SEQUENCE [LARGE SCALE GENOMIC DNA]</scope>
    <source>
        <strain evidence="11">cv. GZQX0401</strain>
        <tissue evidence="10">Young leaves</tissue>
    </source>
</reference>
<dbReference type="Proteomes" id="UP000027138">
    <property type="component" value="Unassembled WGS sequence"/>
</dbReference>
<gene>
    <name evidence="10" type="ORF">JCGZ_02129</name>
</gene>
<keyword evidence="3" id="KW-0808">Transferase</keyword>
<keyword evidence="6" id="KW-0833">Ubl conjugation pathway</keyword>
<name>A0A067KV90_JATCU</name>
<dbReference type="EMBL" id="KK914334">
    <property type="protein sequence ID" value="KDP40131.1"/>
    <property type="molecule type" value="Genomic_DNA"/>
</dbReference>
<evidence type="ECO:0000259" key="9">
    <source>
        <dbReference type="PROSITE" id="PS50089"/>
    </source>
</evidence>
<keyword evidence="7" id="KW-0862">Zinc</keyword>
<dbReference type="STRING" id="180498.A0A067KV90"/>
<dbReference type="AlphaFoldDB" id="A0A067KV90"/>
<organism evidence="10 11">
    <name type="scientific">Jatropha curcas</name>
    <name type="common">Barbados nut</name>
    <dbReference type="NCBI Taxonomy" id="180498"/>
    <lineage>
        <taxon>Eukaryota</taxon>
        <taxon>Viridiplantae</taxon>
        <taxon>Streptophyta</taxon>
        <taxon>Embryophyta</taxon>
        <taxon>Tracheophyta</taxon>
        <taxon>Spermatophyta</taxon>
        <taxon>Magnoliopsida</taxon>
        <taxon>eudicotyledons</taxon>
        <taxon>Gunneridae</taxon>
        <taxon>Pentapetalae</taxon>
        <taxon>rosids</taxon>
        <taxon>fabids</taxon>
        <taxon>Malpighiales</taxon>
        <taxon>Euphorbiaceae</taxon>
        <taxon>Crotonoideae</taxon>
        <taxon>Jatropheae</taxon>
        <taxon>Jatropha</taxon>
    </lineage>
</organism>
<keyword evidence="5 8" id="KW-0863">Zinc-finger</keyword>
<dbReference type="KEGG" id="jcu:105631938"/>
<evidence type="ECO:0000256" key="6">
    <source>
        <dbReference type="ARBA" id="ARBA00022786"/>
    </source>
</evidence>
<dbReference type="GO" id="GO:0061630">
    <property type="term" value="F:ubiquitin protein ligase activity"/>
    <property type="evidence" value="ECO:0007669"/>
    <property type="project" value="UniProtKB-EC"/>
</dbReference>